<keyword evidence="4" id="KW-1185">Reference proteome</keyword>
<reference evidence="3" key="1">
    <citation type="submission" date="2022-10" db="EMBL/GenBank/DDBJ databases">
        <title>Tapping the CABI collections for fungal endophytes: first genome assemblies for Collariella, Neodidymelliopsis, Ascochyta clinopodiicola, Didymella pomorum, Didymosphaeria variabile, Neocosmospora piperis and Neocucurbitaria cava.</title>
        <authorList>
            <person name="Hill R."/>
        </authorList>
    </citation>
    <scope>NUCLEOTIDE SEQUENCE</scope>
    <source>
        <strain evidence="3">IMI 356814</strain>
    </source>
</reference>
<feature type="coiled-coil region" evidence="1">
    <location>
        <begin position="127"/>
        <end position="186"/>
    </location>
</feature>
<comment type="caution">
    <text evidence="3">The sequence shown here is derived from an EMBL/GenBank/DDBJ whole genome shotgun (WGS) entry which is preliminary data.</text>
</comment>
<evidence type="ECO:0000313" key="3">
    <source>
        <dbReference type="EMBL" id="KAJ4374340.1"/>
    </source>
</evidence>
<evidence type="ECO:0000313" key="4">
    <source>
        <dbReference type="Proteomes" id="UP001140560"/>
    </source>
</evidence>
<accession>A0A9W9CPE5</accession>
<evidence type="ECO:0000256" key="1">
    <source>
        <dbReference type="SAM" id="Coils"/>
    </source>
</evidence>
<name>A0A9W9CPE5_9PLEO</name>
<dbReference type="AlphaFoldDB" id="A0A9W9CPE5"/>
<keyword evidence="1" id="KW-0175">Coiled coil</keyword>
<proteinExistence type="predicted"/>
<feature type="region of interest" description="Disordered" evidence="2">
    <location>
        <begin position="267"/>
        <end position="303"/>
    </location>
</feature>
<gene>
    <name evidence="3" type="ORF">N0V83_003081</name>
</gene>
<feature type="region of interest" description="Disordered" evidence="2">
    <location>
        <begin position="211"/>
        <end position="231"/>
    </location>
</feature>
<evidence type="ECO:0000256" key="2">
    <source>
        <dbReference type="SAM" id="MobiDB-lite"/>
    </source>
</evidence>
<dbReference type="EMBL" id="JAPEUY010000004">
    <property type="protein sequence ID" value="KAJ4374340.1"/>
    <property type="molecule type" value="Genomic_DNA"/>
</dbReference>
<protein>
    <submittedName>
        <fullName evidence="3">Uncharacterized protein</fullName>
    </submittedName>
</protein>
<organism evidence="3 4">
    <name type="scientific">Neocucurbitaria cava</name>
    <dbReference type="NCBI Taxonomy" id="798079"/>
    <lineage>
        <taxon>Eukaryota</taxon>
        <taxon>Fungi</taxon>
        <taxon>Dikarya</taxon>
        <taxon>Ascomycota</taxon>
        <taxon>Pezizomycotina</taxon>
        <taxon>Dothideomycetes</taxon>
        <taxon>Pleosporomycetidae</taxon>
        <taxon>Pleosporales</taxon>
        <taxon>Pleosporineae</taxon>
        <taxon>Cucurbitariaceae</taxon>
        <taxon>Neocucurbitaria</taxon>
    </lineage>
</organism>
<sequence length="446" mass="50719">MSFYEHPRDNLRAHLHQEAATNPRPAISYAPYLPVVPQQQSHTLLNVRSEEPHSREDLQSGLELLELDPEVLEELYRADDRTTSISRQWAGEITLPRAVRDMLDIDPHSLSPALSEHKTRLQISLKMEDLANTNAAQNVEIQRLKEEILTLKLRRQADLLSMLQNVNDLHEDHKELQEQVANLRSSTEQLPPNASPFNPMINPIRRPVPNQTRSSFDATDPGTPEAAPELFGIPNNYNDMMNLPIDIGRTEASLPEAAIAHPAGVADQPTDINIAQPGGNRSKRAGNQQGLNKRPTLAPRKRRRLLSRTAREIPFLLRVPMSDSTVEYKALDDLPGNTGEKLKEIILNECRLSDDRQKRYAKYANPDLETEFLQEKKCLLSYVISKNKIPSRCFYGADRACDSCQHSRTRACARLHMVVPRPDAVFVLYPKAERDSFTWQDLDFWV</sequence>
<dbReference type="Proteomes" id="UP001140560">
    <property type="component" value="Unassembled WGS sequence"/>
</dbReference>